<dbReference type="PANTHER" id="PTHR45947">
    <property type="entry name" value="SULFOQUINOVOSYL TRANSFERASE SQD2"/>
    <property type="match status" value="1"/>
</dbReference>
<dbReference type="EMBL" id="FRDL01000008">
    <property type="protein sequence ID" value="SHN72269.1"/>
    <property type="molecule type" value="Genomic_DNA"/>
</dbReference>
<name>A0A1M7TNE2_9RHOB</name>
<accession>A0A1M7TNE2</accession>
<dbReference type="Pfam" id="PF13692">
    <property type="entry name" value="Glyco_trans_1_4"/>
    <property type="match status" value="1"/>
</dbReference>
<dbReference type="CDD" id="cd03801">
    <property type="entry name" value="GT4_PimA-like"/>
    <property type="match status" value="1"/>
</dbReference>
<proteinExistence type="predicted"/>
<dbReference type="Proteomes" id="UP000184066">
    <property type="component" value="Unassembled WGS sequence"/>
</dbReference>
<dbReference type="RefSeq" id="WP_072747871.1">
    <property type="nucleotide sequence ID" value="NZ_FOHL01000008.1"/>
</dbReference>
<sequence>MSARPRIAFYAPLKPPDHPDPSGDRRIARLTMKALERAGFAPFLASDLRTLDMAGDARVQAALADEAALEIERLLEDLAPAPPALWFTYHCYYKAPDLIGPHVARALGIPYAVSEASHAPSRRAGAWSRFARESERAIRAADVVFWTTRRDLPGLERLEGRRGRLAHLPAFTELPADADPNPDAAPARPVPTGPLRLLTVAMMRPGDKLASYRLLARALSWIEDRDWRLTVVGDGPLRAEVEAMFAPYGARVAFAGVVRERARLRRIYRAHELFLWPGVGEGVGMAYLEAQAEGLPCLAERRPGPADVVHAAPLPEPGPNGDPGPFGRALRALTSDRAALARMGRQAQAEVGRRHSLDAAAALLRGALAPLAAGRAGEGGAGGAEGGPCP</sequence>
<dbReference type="InterPro" id="IPR050194">
    <property type="entry name" value="Glycosyltransferase_grp1"/>
</dbReference>
<dbReference type="STRING" id="1189325.SAMN04488119_10860"/>
<dbReference type="GO" id="GO:0016757">
    <property type="term" value="F:glycosyltransferase activity"/>
    <property type="evidence" value="ECO:0007669"/>
    <property type="project" value="TreeGrafter"/>
</dbReference>
<organism evidence="1 2">
    <name type="scientific">Oceanicella actignis</name>
    <dbReference type="NCBI Taxonomy" id="1189325"/>
    <lineage>
        <taxon>Bacteria</taxon>
        <taxon>Pseudomonadati</taxon>
        <taxon>Pseudomonadota</taxon>
        <taxon>Alphaproteobacteria</taxon>
        <taxon>Rhodobacterales</taxon>
        <taxon>Paracoccaceae</taxon>
        <taxon>Oceanicella</taxon>
    </lineage>
</organism>
<reference evidence="1 2" key="1">
    <citation type="submission" date="2016-12" db="EMBL/GenBank/DDBJ databases">
        <authorList>
            <person name="Song W.-J."/>
            <person name="Kurnit D.M."/>
        </authorList>
    </citation>
    <scope>NUCLEOTIDE SEQUENCE [LARGE SCALE GENOMIC DNA]</scope>
    <source>
        <strain evidence="1 2">CGMCC 1.10808</strain>
    </source>
</reference>
<keyword evidence="1" id="KW-0808">Transferase</keyword>
<protein>
    <submittedName>
        <fullName evidence="1">Glycosyltransferase involved in cell wall bisynthesis</fullName>
    </submittedName>
</protein>
<evidence type="ECO:0000313" key="1">
    <source>
        <dbReference type="EMBL" id="SHN72269.1"/>
    </source>
</evidence>
<keyword evidence="2" id="KW-1185">Reference proteome</keyword>
<evidence type="ECO:0000313" key="2">
    <source>
        <dbReference type="Proteomes" id="UP000184066"/>
    </source>
</evidence>
<dbReference type="SUPFAM" id="SSF53756">
    <property type="entry name" value="UDP-Glycosyltransferase/glycogen phosphorylase"/>
    <property type="match status" value="1"/>
</dbReference>
<gene>
    <name evidence="1" type="ORF">SAMN05216200_10861</name>
</gene>
<dbReference type="OrthoDB" id="5443996at2"/>
<dbReference type="AlphaFoldDB" id="A0A1M7TNE2"/>
<dbReference type="Gene3D" id="3.40.50.2000">
    <property type="entry name" value="Glycogen Phosphorylase B"/>
    <property type="match status" value="2"/>
</dbReference>
<dbReference type="PANTHER" id="PTHR45947:SF3">
    <property type="entry name" value="SULFOQUINOVOSYL TRANSFERASE SQD2"/>
    <property type="match status" value="1"/>
</dbReference>